<dbReference type="InterPro" id="IPR007867">
    <property type="entry name" value="GMC_OxRtase_C"/>
</dbReference>
<dbReference type="GO" id="GO:0071949">
    <property type="term" value="F:FAD binding"/>
    <property type="evidence" value="ECO:0007669"/>
    <property type="project" value="InterPro"/>
</dbReference>
<evidence type="ECO:0000256" key="7">
    <source>
        <dbReference type="ARBA" id="ARBA00023098"/>
    </source>
</evidence>
<evidence type="ECO:0000256" key="11">
    <source>
        <dbReference type="ARBA" id="ARBA00038856"/>
    </source>
</evidence>
<evidence type="ECO:0000256" key="15">
    <source>
        <dbReference type="ARBA" id="ARBA00049778"/>
    </source>
</evidence>
<comment type="caution">
    <text evidence="19">The sequence shown here is derived from an EMBL/GenBank/DDBJ whole genome shotgun (WGS) entry which is preliminary data.</text>
</comment>
<comment type="similarity">
    <text evidence="2">Belongs to the GMC oxidoreductase family.</text>
</comment>
<name>A0A1X0DJK3_9MYCO</name>
<keyword evidence="5" id="KW-0274">FAD</keyword>
<dbReference type="Pfam" id="PF05199">
    <property type="entry name" value="GMC_oxred_C"/>
    <property type="match status" value="1"/>
</dbReference>
<dbReference type="EMBL" id="MVHS01000008">
    <property type="protein sequence ID" value="ORA72339.1"/>
    <property type="molecule type" value="Genomic_DNA"/>
</dbReference>
<dbReference type="RefSeq" id="WP_197913108.1">
    <property type="nucleotide sequence ID" value="NZ_AP022618.1"/>
</dbReference>
<evidence type="ECO:0000256" key="1">
    <source>
        <dbReference type="ARBA" id="ARBA00001974"/>
    </source>
</evidence>
<dbReference type="STRING" id="444597.BST26_05300"/>
<keyword evidence="4" id="KW-0285">Flavoprotein</keyword>
<evidence type="ECO:0000256" key="2">
    <source>
        <dbReference type="ARBA" id="ARBA00010790"/>
    </source>
</evidence>
<dbReference type="EC" id="1.1.3.6" evidence="13"/>
<dbReference type="Proteomes" id="UP000192801">
    <property type="component" value="Unassembled WGS sequence"/>
</dbReference>
<keyword evidence="7" id="KW-0443">Lipid metabolism</keyword>
<gene>
    <name evidence="19" type="ORF">BST26_05300</name>
</gene>
<dbReference type="PANTHER" id="PTHR47470">
    <property type="entry name" value="CHOLESTEROL OXIDASE"/>
    <property type="match status" value="1"/>
</dbReference>
<dbReference type="InterPro" id="IPR002938">
    <property type="entry name" value="FAD-bd"/>
</dbReference>
<keyword evidence="8" id="KW-1207">Sterol metabolism</keyword>
<evidence type="ECO:0000256" key="5">
    <source>
        <dbReference type="ARBA" id="ARBA00022827"/>
    </source>
</evidence>
<dbReference type="Pfam" id="PF01494">
    <property type="entry name" value="FAD_binding_3"/>
    <property type="match status" value="1"/>
</dbReference>
<dbReference type="PANTHER" id="PTHR47470:SF1">
    <property type="entry name" value="FAD-DEPENDENT OXIDOREDUCTASE 2 FAD BINDING DOMAIN-CONTAINING PROTEIN"/>
    <property type="match status" value="1"/>
</dbReference>
<keyword evidence="9" id="KW-0753">Steroid metabolism</keyword>
<evidence type="ECO:0000256" key="6">
    <source>
        <dbReference type="ARBA" id="ARBA00023002"/>
    </source>
</evidence>
<dbReference type="AlphaFoldDB" id="A0A1X0DJK3"/>
<feature type="domain" description="Glucose-methanol-choline oxidoreductase N-terminal" evidence="16">
    <location>
        <begin position="85"/>
        <end position="303"/>
    </location>
</feature>
<dbReference type="GO" id="GO:0016995">
    <property type="term" value="F:cholesterol oxidase activity"/>
    <property type="evidence" value="ECO:0007669"/>
    <property type="project" value="UniProtKB-EC"/>
</dbReference>
<evidence type="ECO:0000256" key="10">
    <source>
        <dbReference type="ARBA" id="ARBA00023235"/>
    </source>
</evidence>
<evidence type="ECO:0000313" key="20">
    <source>
        <dbReference type="Proteomes" id="UP000192801"/>
    </source>
</evidence>
<feature type="domain" description="FAD-binding" evidence="17">
    <location>
        <begin position="11"/>
        <end position="45"/>
    </location>
</feature>
<feature type="domain" description="Glucose-methanol-choline oxidoreductase C-terminal" evidence="18">
    <location>
        <begin position="495"/>
        <end position="551"/>
    </location>
</feature>
<evidence type="ECO:0000256" key="9">
    <source>
        <dbReference type="ARBA" id="ARBA00023221"/>
    </source>
</evidence>
<accession>A0A1X0DJK3</accession>
<evidence type="ECO:0000256" key="14">
    <source>
        <dbReference type="ARBA" id="ARBA00049744"/>
    </source>
</evidence>
<dbReference type="InterPro" id="IPR052542">
    <property type="entry name" value="Cholesterol_Oxidase"/>
</dbReference>
<comment type="pathway">
    <text evidence="12">Steroid metabolism; cholesterol degradation.</text>
</comment>
<evidence type="ECO:0000256" key="3">
    <source>
        <dbReference type="ARBA" id="ARBA00022548"/>
    </source>
</evidence>
<sequence>MSTEATELPDRTEVLVIGSGFGGSVVAAELATAGTQVCVVERGNEYPPGSFPRGPAEYATNFWDPHRGLFGMFDVWTFRGLETVVASGLGGGSLIYANVMLRKPATWFRQPHPYRPGVEEQWSFDRAALEPHYDAVEDFLRVQKLPTEATDDPLDPAYRLPKTLAFAGTGNAALAPLAVQFRNEAGHAVIGGGVPDPGYPNLFGAARRTCRLCGECDVGCNDGAKNSMDHTYLSLAKAHHATLHTRTKVTRITRGPAGGFEVAVKVYPPAPPGRTVIPRRRTIIADRVVLAAGTLGSGYLMLRNREHLGLHNPALGSRFCGNGDLLGFILGAAESLAGWRGPVITSYLEFPDQTDTRLATDLGMYIQDAGYPEFAAWLTDTAASLRRLPKMAKVIIGEAVGRKLGRTDTSLSAELSELLGRPTITSHGLPVLGMGMDVADGTLFLQTKHPKVMDNTWSTASSAEYFDVLVDRMRNLAAQLGGRLTLNPTYRFRRVISVHPLGGCPADTDHSLGVVDGMGRVRGVPGMRICDGSVFPGPVGANPSLTIAAFARRVALDMRDNENTDPQSWPQVGVA</sequence>
<evidence type="ECO:0000256" key="8">
    <source>
        <dbReference type="ARBA" id="ARBA00023166"/>
    </source>
</evidence>
<keyword evidence="10" id="KW-0413">Isomerase</keyword>
<organism evidence="19 20">
    <name type="scientific">Mycolicibacterium insubricum</name>
    <dbReference type="NCBI Taxonomy" id="444597"/>
    <lineage>
        <taxon>Bacteria</taxon>
        <taxon>Bacillati</taxon>
        <taxon>Actinomycetota</taxon>
        <taxon>Actinomycetes</taxon>
        <taxon>Mycobacteriales</taxon>
        <taxon>Mycobacteriaceae</taxon>
        <taxon>Mycolicibacterium</taxon>
    </lineage>
</organism>
<evidence type="ECO:0000256" key="4">
    <source>
        <dbReference type="ARBA" id="ARBA00022630"/>
    </source>
</evidence>
<keyword evidence="3" id="KW-0153">Cholesterol metabolism</keyword>
<dbReference type="EC" id="5.3.3.1" evidence="11"/>
<evidence type="ECO:0000256" key="13">
    <source>
        <dbReference type="ARBA" id="ARBA00049723"/>
    </source>
</evidence>
<dbReference type="Pfam" id="PF00732">
    <property type="entry name" value="GMC_oxred_N"/>
    <property type="match status" value="1"/>
</dbReference>
<dbReference type="GO" id="GO:0008203">
    <property type="term" value="P:cholesterol metabolic process"/>
    <property type="evidence" value="ECO:0007669"/>
    <property type="project" value="UniProtKB-KW"/>
</dbReference>
<protein>
    <recommendedName>
        <fullName evidence="14">Cholesterol oxidase</fullName>
        <ecNumber evidence="13">1.1.3.6</ecNumber>
        <ecNumber evidence="11">5.3.3.1</ecNumber>
    </recommendedName>
    <alternativeName>
        <fullName evidence="15">Cholesterol isomerase</fullName>
    </alternativeName>
</protein>
<dbReference type="InterPro" id="IPR036188">
    <property type="entry name" value="FAD/NAD-bd_sf"/>
</dbReference>
<evidence type="ECO:0000313" key="19">
    <source>
        <dbReference type="EMBL" id="ORA72339.1"/>
    </source>
</evidence>
<keyword evidence="6" id="KW-0560">Oxidoreductase</keyword>
<evidence type="ECO:0000259" key="17">
    <source>
        <dbReference type="Pfam" id="PF01494"/>
    </source>
</evidence>
<reference evidence="19 20" key="1">
    <citation type="submission" date="2016-12" db="EMBL/GenBank/DDBJ databases">
        <title>The new phylogeny of genus Mycobacterium.</title>
        <authorList>
            <person name="Tortoli E."/>
            <person name="Trovato A."/>
            <person name="Cirillo D.M."/>
        </authorList>
    </citation>
    <scope>NUCLEOTIDE SEQUENCE [LARGE SCALE GENOMIC DNA]</scope>
    <source>
        <strain evidence="19 20">DSM 45130</strain>
    </source>
</reference>
<comment type="cofactor">
    <cofactor evidence="1">
        <name>FAD</name>
        <dbReference type="ChEBI" id="CHEBI:57692"/>
    </cofactor>
</comment>
<dbReference type="Gene3D" id="3.50.50.60">
    <property type="entry name" value="FAD/NAD(P)-binding domain"/>
    <property type="match status" value="3"/>
</dbReference>
<evidence type="ECO:0000259" key="18">
    <source>
        <dbReference type="Pfam" id="PF05199"/>
    </source>
</evidence>
<dbReference type="InterPro" id="IPR000172">
    <property type="entry name" value="GMC_OxRdtase_N"/>
</dbReference>
<evidence type="ECO:0000259" key="16">
    <source>
        <dbReference type="Pfam" id="PF00732"/>
    </source>
</evidence>
<evidence type="ECO:0000256" key="12">
    <source>
        <dbReference type="ARBA" id="ARBA00049645"/>
    </source>
</evidence>
<keyword evidence="20" id="KW-1185">Reference proteome</keyword>
<dbReference type="SUPFAM" id="SSF51905">
    <property type="entry name" value="FAD/NAD(P)-binding domain"/>
    <property type="match status" value="1"/>
</dbReference>
<proteinExistence type="inferred from homology"/>
<dbReference type="GO" id="GO:0004769">
    <property type="term" value="F:steroid Delta-isomerase activity"/>
    <property type="evidence" value="ECO:0007669"/>
    <property type="project" value="UniProtKB-EC"/>
</dbReference>